<proteinExistence type="inferred from homology"/>
<dbReference type="HOGENOM" id="CLU_021152_4_2_1"/>
<evidence type="ECO:0000313" key="6">
    <source>
        <dbReference type="EMBL" id="KEZ38606.1"/>
    </source>
</evidence>
<dbReference type="InterPro" id="IPR036052">
    <property type="entry name" value="TrpB-like_PALP_sf"/>
</dbReference>
<keyword evidence="4" id="KW-0456">Lyase</keyword>
<dbReference type="GeneID" id="27719813"/>
<organism evidence="6 7">
    <name type="scientific">Pseudallescheria apiosperma</name>
    <name type="common">Scedosporium apiospermum</name>
    <dbReference type="NCBI Taxonomy" id="563466"/>
    <lineage>
        <taxon>Eukaryota</taxon>
        <taxon>Fungi</taxon>
        <taxon>Dikarya</taxon>
        <taxon>Ascomycota</taxon>
        <taxon>Pezizomycotina</taxon>
        <taxon>Sordariomycetes</taxon>
        <taxon>Hypocreomycetidae</taxon>
        <taxon>Microascales</taxon>
        <taxon>Microascaceae</taxon>
        <taxon>Scedosporium</taxon>
    </lineage>
</organism>
<dbReference type="Proteomes" id="UP000028545">
    <property type="component" value="Unassembled WGS sequence"/>
</dbReference>
<dbReference type="VEuPathDB" id="FungiDB:SAPIO_CDS10600"/>
<protein>
    <submittedName>
        <fullName evidence="6">Threonine dehydratase catabolic</fullName>
    </submittedName>
</protein>
<dbReference type="GO" id="GO:0018114">
    <property type="term" value="F:threonine racemase activity"/>
    <property type="evidence" value="ECO:0007669"/>
    <property type="project" value="TreeGrafter"/>
</dbReference>
<dbReference type="OrthoDB" id="271064at2759"/>
<dbReference type="KEGG" id="sapo:SAPIO_CDS10600"/>
<dbReference type="PANTHER" id="PTHR43050:SF1">
    <property type="entry name" value="SERINE RACEMASE"/>
    <property type="match status" value="1"/>
</dbReference>
<dbReference type="GO" id="GO:0030378">
    <property type="term" value="F:serine racemase activity"/>
    <property type="evidence" value="ECO:0007669"/>
    <property type="project" value="TreeGrafter"/>
</dbReference>
<feature type="domain" description="Tryptophan synthase beta chain-like PALP" evidence="5">
    <location>
        <begin position="65"/>
        <end position="371"/>
    </location>
</feature>
<sequence length="390" mass="41592">MADPKTSPPLTRAAVQAAHELIKPHVHRTPVIHSRTLDEFASRRRTASELKGTAWEGKKEGAKPTLRIWIKCENLQRIGAFKARGAFHAVGRLLEDEEWVKAGGREKGVATHSSGNHAQAIALAAREHGIPAHVVMPAISNPKKVEATKGYGAVVYESGSTAPEREEMLVKVVSETGARFVPPYNYPDVILGQGTVGLELQEQATQLIAENAASSPTPTSRKALNAIISPCGGGGLLSGIALSCEGTGITVFAAEPSHEGADDLARAFKAGLKSPIPAVKSLTIADGLRTPVGPIPWSIIRGERNLVRDAFSVTEREISKTLKFVLERLKVVVEPSAVVGLAVVLFNEDFRELAERQGGEEGWDVGVVFTGGNLSLDALPALLKIGEEEL</sequence>
<keyword evidence="7" id="KW-1185">Reference proteome</keyword>
<dbReference type="RefSeq" id="XP_016638405.1">
    <property type="nucleotide sequence ID" value="XM_016784165.1"/>
</dbReference>
<evidence type="ECO:0000313" key="7">
    <source>
        <dbReference type="Proteomes" id="UP000028545"/>
    </source>
</evidence>
<dbReference type="GO" id="GO:0005524">
    <property type="term" value="F:ATP binding"/>
    <property type="evidence" value="ECO:0007669"/>
    <property type="project" value="TreeGrafter"/>
</dbReference>
<dbReference type="PANTHER" id="PTHR43050">
    <property type="entry name" value="SERINE / THREONINE RACEMASE FAMILY MEMBER"/>
    <property type="match status" value="1"/>
</dbReference>
<comment type="caution">
    <text evidence="6">The sequence shown here is derived from an EMBL/GenBank/DDBJ whole genome shotgun (WGS) entry which is preliminary data.</text>
</comment>
<dbReference type="GO" id="GO:0003941">
    <property type="term" value="F:L-serine ammonia-lyase activity"/>
    <property type="evidence" value="ECO:0007669"/>
    <property type="project" value="TreeGrafter"/>
</dbReference>
<evidence type="ECO:0000256" key="2">
    <source>
        <dbReference type="ARBA" id="ARBA00010869"/>
    </source>
</evidence>
<dbReference type="OMA" id="LIHPFDH"/>
<dbReference type="CDD" id="cd01562">
    <property type="entry name" value="Thr-dehyd"/>
    <property type="match status" value="1"/>
</dbReference>
<reference evidence="6 7" key="1">
    <citation type="journal article" date="2014" name="Genome Announc.">
        <title>Draft genome sequence of the pathogenic fungus Scedosporium apiospermum.</title>
        <authorList>
            <person name="Vandeputte P."/>
            <person name="Ghamrawi S."/>
            <person name="Rechenmann M."/>
            <person name="Iltis A."/>
            <person name="Giraud S."/>
            <person name="Fleury M."/>
            <person name="Thornton C."/>
            <person name="Delhaes L."/>
            <person name="Meyer W."/>
            <person name="Papon N."/>
            <person name="Bouchara J.P."/>
        </authorList>
    </citation>
    <scope>NUCLEOTIDE SEQUENCE [LARGE SCALE GENOMIC DNA]</scope>
    <source>
        <strain evidence="6 7">IHEM 14462</strain>
    </source>
</reference>
<gene>
    <name evidence="6" type="ORF">SAPIO_CDS10600</name>
</gene>
<dbReference type="SUPFAM" id="SSF53686">
    <property type="entry name" value="Tryptophan synthase beta subunit-like PLP-dependent enzymes"/>
    <property type="match status" value="1"/>
</dbReference>
<dbReference type="InterPro" id="IPR001926">
    <property type="entry name" value="TrpB-like_PALP"/>
</dbReference>
<evidence type="ECO:0000256" key="1">
    <source>
        <dbReference type="ARBA" id="ARBA00001933"/>
    </source>
</evidence>
<dbReference type="AlphaFoldDB" id="A0A084FU44"/>
<dbReference type="GO" id="GO:0000287">
    <property type="term" value="F:magnesium ion binding"/>
    <property type="evidence" value="ECO:0007669"/>
    <property type="project" value="TreeGrafter"/>
</dbReference>
<evidence type="ECO:0000256" key="3">
    <source>
        <dbReference type="ARBA" id="ARBA00022898"/>
    </source>
</evidence>
<accession>A0A084FU44</accession>
<name>A0A084FU44_PSEDA</name>
<comment type="cofactor">
    <cofactor evidence="1">
        <name>pyridoxal 5'-phosphate</name>
        <dbReference type="ChEBI" id="CHEBI:597326"/>
    </cofactor>
</comment>
<evidence type="ECO:0000259" key="5">
    <source>
        <dbReference type="Pfam" id="PF00291"/>
    </source>
</evidence>
<dbReference type="GO" id="GO:0008721">
    <property type="term" value="F:D-serine ammonia-lyase activity"/>
    <property type="evidence" value="ECO:0007669"/>
    <property type="project" value="TreeGrafter"/>
</dbReference>
<dbReference type="Pfam" id="PF00291">
    <property type="entry name" value="PALP"/>
    <property type="match status" value="1"/>
</dbReference>
<dbReference type="GO" id="GO:0030170">
    <property type="term" value="F:pyridoxal phosphate binding"/>
    <property type="evidence" value="ECO:0007669"/>
    <property type="project" value="TreeGrafter"/>
</dbReference>
<dbReference type="FunFam" id="3.40.50.1100:FF:000005">
    <property type="entry name" value="Threonine dehydratase catabolic"/>
    <property type="match status" value="1"/>
</dbReference>
<dbReference type="Gene3D" id="3.40.50.1100">
    <property type="match status" value="2"/>
</dbReference>
<dbReference type="EMBL" id="JOWA01000176">
    <property type="protein sequence ID" value="KEZ38606.1"/>
    <property type="molecule type" value="Genomic_DNA"/>
</dbReference>
<evidence type="ECO:0000256" key="4">
    <source>
        <dbReference type="ARBA" id="ARBA00023239"/>
    </source>
</evidence>
<comment type="similarity">
    <text evidence="2">Belongs to the serine/threonine dehydratase family.</text>
</comment>
<keyword evidence="3" id="KW-0663">Pyridoxal phosphate</keyword>